<dbReference type="AlphaFoldDB" id="A0A5B7BCY2"/>
<sequence>MSFAPSDYSQEVQAVVRRAWDRVIEVRSKTSLFAIFKKPTSCFCTNVILKYPHFLFLVYMTKNIISTPLSEIQLFQSYSSSSFQIDNPKPNLLNSSSKELTVDIIHAKVINNGSIQHLHVGNNLLNLYVKSRNMGYAQKLFDEISNRDVQSWTILISGFTRIGSSQMKFLQAFFCQLIKHSFANPFVWTFAQVLFSVLVAGF</sequence>
<accession>A0A5B7BCY2</accession>
<dbReference type="EC" id="3.4.24.-" evidence="1"/>
<dbReference type="Gene3D" id="1.25.40.10">
    <property type="entry name" value="Tetratricopeptide repeat domain"/>
    <property type="match status" value="1"/>
</dbReference>
<dbReference type="EMBL" id="GHES01035519">
    <property type="protein sequence ID" value="MPA66078.1"/>
    <property type="molecule type" value="Transcribed_RNA"/>
</dbReference>
<reference evidence="1" key="1">
    <citation type="submission" date="2019-08" db="EMBL/GenBank/DDBJ databases">
        <title>Reference gene set and small RNA set construction with multiple tissues from Davidia involucrata Baill.</title>
        <authorList>
            <person name="Yang H."/>
            <person name="Zhou C."/>
            <person name="Li G."/>
            <person name="Wang J."/>
            <person name="Gao P."/>
            <person name="Wang M."/>
            <person name="Wang R."/>
            <person name="Zhao Y."/>
        </authorList>
    </citation>
    <scope>NUCLEOTIDE SEQUENCE</scope>
    <source>
        <tissue evidence="1">Mixed with DoveR01_LX</tissue>
    </source>
</reference>
<dbReference type="InterPro" id="IPR011990">
    <property type="entry name" value="TPR-like_helical_dom_sf"/>
</dbReference>
<evidence type="ECO:0000313" key="1">
    <source>
        <dbReference type="EMBL" id="MPA66078.1"/>
    </source>
</evidence>
<protein>
    <submittedName>
        <fullName evidence="1">Putative Pentatricopeptide repeat-containing protein</fullName>
        <ecNumber evidence="1">3.4.24.-</ecNumber>
    </submittedName>
</protein>
<dbReference type="PANTHER" id="PTHR47926:SF347">
    <property type="entry name" value="PENTATRICOPEPTIDE REPEAT-CONTAINING PROTEIN"/>
    <property type="match status" value="1"/>
</dbReference>
<dbReference type="PANTHER" id="PTHR47926">
    <property type="entry name" value="PENTATRICOPEPTIDE REPEAT-CONTAINING PROTEIN"/>
    <property type="match status" value="1"/>
</dbReference>
<dbReference type="GO" id="GO:0009451">
    <property type="term" value="P:RNA modification"/>
    <property type="evidence" value="ECO:0007669"/>
    <property type="project" value="InterPro"/>
</dbReference>
<name>A0A5B7BCY2_DAVIN</name>
<dbReference type="GO" id="GO:0003723">
    <property type="term" value="F:RNA binding"/>
    <property type="evidence" value="ECO:0007669"/>
    <property type="project" value="InterPro"/>
</dbReference>
<dbReference type="InterPro" id="IPR046960">
    <property type="entry name" value="PPR_At4g14850-like_plant"/>
</dbReference>
<gene>
    <name evidence="1" type="ORF">Din_035519</name>
</gene>
<organism evidence="1">
    <name type="scientific">Davidia involucrata</name>
    <name type="common">Dove tree</name>
    <dbReference type="NCBI Taxonomy" id="16924"/>
    <lineage>
        <taxon>Eukaryota</taxon>
        <taxon>Viridiplantae</taxon>
        <taxon>Streptophyta</taxon>
        <taxon>Embryophyta</taxon>
        <taxon>Tracheophyta</taxon>
        <taxon>Spermatophyta</taxon>
        <taxon>Magnoliopsida</taxon>
        <taxon>eudicotyledons</taxon>
        <taxon>Gunneridae</taxon>
        <taxon>Pentapetalae</taxon>
        <taxon>asterids</taxon>
        <taxon>Cornales</taxon>
        <taxon>Nyssaceae</taxon>
        <taxon>Davidia</taxon>
    </lineage>
</organism>
<proteinExistence type="predicted"/>
<dbReference type="GO" id="GO:0016787">
    <property type="term" value="F:hydrolase activity"/>
    <property type="evidence" value="ECO:0007669"/>
    <property type="project" value="UniProtKB-KW"/>
</dbReference>
<keyword evidence="1" id="KW-0378">Hydrolase</keyword>